<evidence type="ECO:0000313" key="2">
    <source>
        <dbReference type="WBParaSite" id="ES5_v2.g13523.t1"/>
    </source>
</evidence>
<protein>
    <submittedName>
        <fullName evidence="2">EGF-like domain-containing protein</fullName>
    </submittedName>
</protein>
<dbReference type="Proteomes" id="UP000887579">
    <property type="component" value="Unplaced"/>
</dbReference>
<name>A0AC34F9G9_9BILA</name>
<sequence>MKFLVVFFLIVFSVKSEKNVNSVNECSDLNLHNCSGVATCIDLEDGYTCRCPDQYVDGNPEEPGRICGIVFCDMCNLHGNCNIHNNDAKNITCDCFQGYGGKFCELKNAGQNFKINDYFALFVTTIFAYFCIILR</sequence>
<dbReference type="WBParaSite" id="ES5_v2.g13523.t1">
    <property type="protein sequence ID" value="ES5_v2.g13523.t1"/>
    <property type="gene ID" value="ES5_v2.g13523"/>
</dbReference>
<evidence type="ECO:0000313" key="1">
    <source>
        <dbReference type="Proteomes" id="UP000887579"/>
    </source>
</evidence>
<organism evidence="1 2">
    <name type="scientific">Panagrolaimus sp. ES5</name>
    <dbReference type="NCBI Taxonomy" id="591445"/>
    <lineage>
        <taxon>Eukaryota</taxon>
        <taxon>Metazoa</taxon>
        <taxon>Ecdysozoa</taxon>
        <taxon>Nematoda</taxon>
        <taxon>Chromadorea</taxon>
        <taxon>Rhabditida</taxon>
        <taxon>Tylenchina</taxon>
        <taxon>Panagrolaimomorpha</taxon>
        <taxon>Panagrolaimoidea</taxon>
        <taxon>Panagrolaimidae</taxon>
        <taxon>Panagrolaimus</taxon>
    </lineage>
</organism>
<proteinExistence type="predicted"/>
<reference evidence="2" key="1">
    <citation type="submission" date="2022-11" db="UniProtKB">
        <authorList>
            <consortium name="WormBaseParasite"/>
        </authorList>
    </citation>
    <scope>IDENTIFICATION</scope>
</reference>
<accession>A0AC34F9G9</accession>